<dbReference type="Pfam" id="PF03459">
    <property type="entry name" value="TOBE"/>
    <property type="match status" value="1"/>
</dbReference>
<dbReference type="Pfam" id="PF12728">
    <property type="entry name" value="HTH_17"/>
    <property type="match status" value="1"/>
</dbReference>
<dbReference type="SUPFAM" id="SSF50331">
    <property type="entry name" value="MOP-like"/>
    <property type="match status" value="1"/>
</dbReference>
<proteinExistence type="predicted"/>
<dbReference type="InterPro" id="IPR008995">
    <property type="entry name" value="Mo/tungstate-bd_C_term_dom"/>
</dbReference>
<sequence length="145" mass="15184">MSSPDGTSSPRYRVSQAADLLGVSDDTLRRWIDAGTFPTETDDAGRAVVAGDALAVVARDLAEKAPHPEDPSGVGRSARNRFVGLVTAITADTVMAQVELQCGPHRVVSLMSSEAVRELDLRVGSLAVAVVKATTVIVETPRSTA</sequence>
<protein>
    <submittedName>
        <fullName evidence="4">TOBE domain-containing protein</fullName>
    </submittedName>
</protein>
<accession>A0AAU8DN60</accession>
<gene>
    <name evidence="4" type="ORF">ABLG96_18120</name>
</gene>
<dbReference type="PROSITE" id="PS51866">
    <property type="entry name" value="MOP"/>
    <property type="match status" value="1"/>
</dbReference>
<dbReference type="Gene3D" id="1.10.1660.10">
    <property type="match status" value="1"/>
</dbReference>
<name>A0AAU8DN60_9ACTN</name>
<dbReference type="GO" id="GO:0015689">
    <property type="term" value="P:molybdate ion transport"/>
    <property type="evidence" value="ECO:0007669"/>
    <property type="project" value="InterPro"/>
</dbReference>
<dbReference type="AlphaFoldDB" id="A0AAU8DN60"/>
<organism evidence="4">
    <name type="scientific">Nakamurella sp. A5-74</name>
    <dbReference type="NCBI Taxonomy" id="3158264"/>
    <lineage>
        <taxon>Bacteria</taxon>
        <taxon>Bacillati</taxon>
        <taxon>Actinomycetota</taxon>
        <taxon>Actinomycetes</taxon>
        <taxon>Nakamurellales</taxon>
        <taxon>Nakamurellaceae</taxon>
        <taxon>Nakamurella</taxon>
    </lineage>
</organism>
<dbReference type="SUPFAM" id="SSF46955">
    <property type="entry name" value="Putative DNA-binding domain"/>
    <property type="match status" value="1"/>
</dbReference>
<evidence type="ECO:0000256" key="2">
    <source>
        <dbReference type="PROSITE-ProRule" id="PRU01213"/>
    </source>
</evidence>
<dbReference type="InterPro" id="IPR004606">
    <property type="entry name" value="Mop_domain"/>
</dbReference>
<evidence type="ECO:0000256" key="1">
    <source>
        <dbReference type="ARBA" id="ARBA00022505"/>
    </source>
</evidence>
<keyword evidence="1 2" id="KW-0500">Molybdenum</keyword>
<evidence type="ECO:0000313" key="4">
    <source>
        <dbReference type="EMBL" id="XCG63100.1"/>
    </source>
</evidence>
<feature type="domain" description="Mop" evidence="3">
    <location>
        <begin position="75"/>
        <end position="140"/>
    </location>
</feature>
<dbReference type="EMBL" id="CP159218">
    <property type="protein sequence ID" value="XCG63100.1"/>
    <property type="molecule type" value="Genomic_DNA"/>
</dbReference>
<dbReference type="InterPro" id="IPR005116">
    <property type="entry name" value="Transp-assoc_OB_typ1"/>
</dbReference>
<reference evidence="4" key="1">
    <citation type="submission" date="2024-05" db="EMBL/GenBank/DDBJ databases">
        <authorList>
            <person name="Cai S.Y."/>
            <person name="Jin L.M."/>
            <person name="Li H.R."/>
        </authorList>
    </citation>
    <scope>NUCLEOTIDE SEQUENCE</scope>
    <source>
        <strain evidence="4">A5-74</strain>
    </source>
</reference>
<dbReference type="RefSeq" id="WP_353648715.1">
    <property type="nucleotide sequence ID" value="NZ_CP159218.1"/>
</dbReference>
<evidence type="ECO:0000259" key="3">
    <source>
        <dbReference type="PROSITE" id="PS51866"/>
    </source>
</evidence>
<dbReference type="Gene3D" id="2.40.50.100">
    <property type="match status" value="1"/>
</dbReference>
<dbReference type="InterPro" id="IPR041657">
    <property type="entry name" value="HTH_17"/>
</dbReference>
<dbReference type="InterPro" id="IPR009061">
    <property type="entry name" value="DNA-bd_dom_put_sf"/>
</dbReference>